<dbReference type="Gene3D" id="2.60.40.10">
    <property type="entry name" value="Immunoglobulins"/>
    <property type="match status" value="1"/>
</dbReference>
<accession>A0A1J8QBN7</accession>
<evidence type="ECO:0000256" key="1">
    <source>
        <dbReference type="ARBA" id="ARBA00023043"/>
    </source>
</evidence>
<sequence length="1177" mass="128930">MSTTTATTMDSRSSSPATPENSDGSHPVAIHHGHDLSAWYQSIRPKKTISEIGVWESDAMLSVMNKPDSERMLQLDDLIDEHAYEDSPCSTAECSPVLPEVVPDCLRQPAIYPAVDTPLSATHTPSPESVYLIPSHIQMHCQPVVPPPAVHPHKRDPSTAPHRVVSPPRESCHNLPILTPNIPESGTKSRVETQVRVTVDLAHASSSSAEPYQYDRVGSWKWLKLPPGTFTKKRTRREGKIDPSPLDMLHLTTTVTCASTPHNRVLSCGSCRTREAKRVARKIAARVRPARSDSEAPEDGSERPKGTKEDTSSIIQFNCPEILDFSMGSVVLPVRITCYCRHHREKVGFHVHFTMTDHTGRVVGSGMAPPIMITDDHKSTTKSSSVFNPLTEAEVDWSQLAQSGELVEKRAPSKRKTANVKGQPKKRAKPYDTTSRSNSVKFVREISVASFGSLPSASQPSTLPNTRSPTPSLSPVTMSSFSLSQIENGTVPAAAAFGGNGSEQPEDTQNTSFLSNPVISPVSNTITSPLVSPVSRPYPQLLPPHPTPFLFFNPGSPPPVVSLALPKIHRLIPASGPTHGGIEVTILGENFHPVVQLNCVFGDIPASSTQRWSDNTLVCILPPRAAPGVVAVWFDGFEKTNDPSLPSLFTYTDESDRALYVHANKLLCFSFAYFVYRMELALQVVGLKMTGKIEDAKNVAMRIVGNAASEDPPTSSNADDTMQVAASSSYREMRPLLFVHSDERENFETTIIKFLSLIDVSIDHQSIITTSTAFSHTTSSGQTLLHLASFLGFAELTKFLIEHDIDLDARDRNGYTALHFAVLSLSKPCLQLLVAAGADLEIVNALGKIPEDIAPEGFFDDIISRRSTSSDEVESQDDGDGESHWGDVESDEGEIIIVKRRPTRTFRRLAGNRTQDTVEGMHTVVHAEETPELPGREADTKMPPNATDEKQTASFVDIIQRTLAQLQPHGIMPNMPQLPLPHLPEVPAVFWGALPQIPMVFPVIVPMTWPFLGDKREQHQGDGEGKDIDNAAHPAARAAQEWKTTWEKWMALAIATATLRQAPVDEAPPMYTPRETHDEQPEEPVVGTPSVEGSSTLDAEAPTRPASGPDRQSRRVGYDTATASLPVQEVESYGYRPVKDAQKAHRGREYYISILNNDETDAFFKATGCSSCFGFQF</sequence>
<protein>
    <recommendedName>
        <fullName evidence="4">IPT/TIG domain-containing protein</fullName>
    </recommendedName>
</protein>
<dbReference type="STRING" id="180088.A0A1J8QBN7"/>
<evidence type="ECO:0000256" key="3">
    <source>
        <dbReference type="SAM" id="MobiDB-lite"/>
    </source>
</evidence>
<dbReference type="GO" id="GO:0003712">
    <property type="term" value="F:transcription coregulator activity"/>
    <property type="evidence" value="ECO:0007669"/>
    <property type="project" value="TreeGrafter"/>
</dbReference>
<proteinExistence type="predicted"/>
<dbReference type="InterPro" id="IPR002110">
    <property type="entry name" value="Ankyrin_rpt"/>
</dbReference>
<dbReference type="GO" id="GO:0006357">
    <property type="term" value="P:regulation of transcription by RNA polymerase II"/>
    <property type="evidence" value="ECO:0007669"/>
    <property type="project" value="TreeGrafter"/>
</dbReference>
<dbReference type="EMBL" id="LVVM01005282">
    <property type="protein sequence ID" value="OJA11025.1"/>
    <property type="molecule type" value="Genomic_DNA"/>
</dbReference>
<comment type="caution">
    <text evidence="5">The sequence shown here is derived from an EMBL/GenBank/DDBJ whole genome shotgun (WGS) entry which is preliminary data.</text>
</comment>
<feature type="region of interest" description="Disordered" evidence="3">
    <location>
        <begin position="407"/>
        <end position="437"/>
    </location>
</feature>
<feature type="region of interest" description="Disordered" evidence="3">
    <location>
        <begin position="867"/>
        <end position="888"/>
    </location>
</feature>
<dbReference type="SUPFAM" id="SSF81296">
    <property type="entry name" value="E set domains"/>
    <property type="match status" value="1"/>
</dbReference>
<dbReference type="InterPro" id="IPR014756">
    <property type="entry name" value="Ig_E-set"/>
</dbReference>
<dbReference type="OrthoDB" id="71307at2759"/>
<dbReference type="Pfam" id="PF25603">
    <property type="entry name" value="SPT23_MGA2_DBD"/>
    <property type="match status" value="1"/>
</dbReference>
<keyword evidence="6" id="KW-1185">Reference proteome</keyword>
<dbReference type="Pfam" id="PF01833">
    <property type="entry name" value="TIG"/>
    <property type="match status" value="1"/>
</dbReference>
<feature type="repeat" description="ANK" evidence="2">
    <location>
        <begin position="813"/>
        <end position="845"/>
    </location>
</feature>
<name>A0A1J8QBN7_9AGAM</name>
<reference evidence="5 6" key="1">
    <citation type="submission" date="2016-03" db="EMBL/GenBank/DDBJ databases">
        <title>Comparative genomics of the ectomycorrhizal sister species Rhizopogon vinicolor and Rhizopogon vesiculosus (Basidiomycota: Boletales) reveals a divergence of the mating type B locus.</title>
        <authorList>
            <person name="Mujic A.B."/>
            <person name="Kuo A."/>
            <person name="Tritt A."/>
            <person name="Lipzen A."/>
            <person name="Chen C."/>
            <person name="Johnson J."/>
            <person name="Sharma A."/>
            <person name="Barry K."/>
            <person name="Grigoriev I.V."/>
            <person name="Spatafora J.W."/>
        </authorList>
    </citation>
    <scope>NUCLEOTIDE SEQUENCE [LARGE SCALE GENOMIC DNA]</scope>
    <source>
        <strain evidence="5 6">AM-OR11-056</strain>
    </source>
</reference>
<dbReference type="InterPro" id="IPR002909">
    <property type="entry name" value="IPT_dom"/>
</dbReference>
<dbReference type="Gene3D" id="1.25.40.20">
    <property type="entry name" value="Ankyrin repeat-containing domain"/>
    <property type="match status" value="1"/>
</dbReference>
<feature type="compositionally biased region" description="Polar residues" evidence="3">
    <location>
        <begin position="1"/>
        <end position="24"/>
    </location>
</feature>
<evidence type="ECO:0000313" key="6">
    <source>
        <dbReference type="Proteomes" id="UP000183567"/>
    </source>
</evidence>
<dbReference type="Pfam" id="PF12796">
    <property type="entry name" value="Ank_2"/>
    <property type="match status" value="1"/>
</dbReference>
<feature type="region of interest" description="Disordered" evidence="3">
    <location>
        <begin position="1064"/>
        <end position="1117"/>
    </location>
</feature>
<dbReference type="GO" id="GO:0005634">
    <property type="term" value="C:nucleus"/>
    <property type="evidence" value="ECO:0007669"/>
    <property type="project" value="TreeGrafter"/>
</dbReference>
<dbReference type="SUPFAM" id="SSF48403">
    <property type="entry name" value="Ankyrin repeat"/>
    <property type="match status" value="1"/>
</dbReference>
<evidence type="ECO:0000313" key="5">
    <source>
        <dbReference type="EMBL" id="OJA11025.1"/>
    </source>
</evidence>
<dbReference type="CDD" id="cd00102">
    <property type="entry name" value="IPT"/>
    <property type="match status" value="1"/>
</dbReference>
<dbReference type="Proteomes" id="UP000183567">
    <property type="component" value="Unassembled WGS sequence"/>
</dbReference>
<dbReference type="InterPro" id="IPR057962">
    <property type="entry name" value="SPT23_MGA2_DBD"/>
</dbReference>
<organism evidence="5 6">
    <name type="scientific">Rhizopogon vesiculosus</name>
    <dbReference type="NCBI Taxonomy" id="180088"/>
    <lineage>
        <taxon>Eukaryota</taxon>
        <taxon>Fungi</taxon>
        <taxon>Dikarya</taxon>
        <taxon>Basidiomycota</taxon>
        <taxon>Agaricomycotina</taxon>
        <taxon>Agaricomycetes</taxon>
        <taxon>Agaricomycetidae</taxon>
        <taxon>Boletales</taxon>
        <taxon>Suillineae</taxon>
        <taxon>Rhizopogonaceae</taxon>
        <taxon>Rhizopogon</taxon>
    </lineage>
</organism>
<dbReference type="PANTHER" id="PTHR23335:SF1">
    <property type="entry name" value="CALMODULIN-BINDING TRANSCRIPTION ACTIVATOR, ISOFORM F"/>
    <property type="match status" value="1"/>
</dbReference>
<evidence type="ECO:0000259" key="4">
    <source>
        <dbReference type="SMART" id="SM00429"/>
    </source>
</evidence>
<dbReference type="SMART" id="SM00248">
    <property type="entry name" value="ANK"/>
    <property type="match status" value="2"/>
</dbReference>
<feature type="region of interest" description="Disordered" evidence="3">
    <location>
        <begin position="1"/>
        <end position="30"/>
    </location>
</feature>
<dbReference type="PROSITE" id="PS50088">
    <property type="entry name" value="ANK_REPEAT"/>
    <property type="match status" value="2"/>
</dbReference>
<dbReference type="AlphaFoldDB" id="A0A1J8QBN7"/>
<dbReference type="GO" id="GO:0003690">
    <property type="term" value="F:double-stranded DNA binding"/>
    <property type="evidence" value="ECO:0007669"/>
    <property type="project" value="TreeGrafter"/>
</dbReference>
<gene>
    <name evidence="5" type="ORF">AZE42_06436</name>
</gene>
<dbReference type="SMART" id="SM00429">
    <property type="entry name" value="IPT"/>
    <property type="match status" value="1"/>
</dbReference>
<feature type="compositionally biased region" description="Basic and acidic residues" evidence="3">
    <location>
        <begin position="290"/>
        <end position="311"/>
    </location>
</feature>
<feature type="repeat" description="ANK" evidence="2">
    <location>
        <begin position="780"/>
        <end position="812"/>
    </location>
</feature>
<evidence type="ECO:0000256" key="2">
    <source>
        <dbReference type="PROSITE-ProRule" id="PRU00023"/>
    </source>
</evidence>
<feature type="domain" description="IPT/TIG" evidence="4">
    <location>
        <begin position="565"/>
        <end position="652"/>
    </location>
</feature>
<feature type="compositionally biased region" description="Basic residues" evidence="3">
    <location>
        <begin position="412"/>
        <end position="428"/>
    </location>
</feature>
<feature type="compositionally biased region" description="Acidic residues" evidence="3">
    <location>
        <begin position="871"/>
        <end position="880"/>
    </location>
</feature>
<dbReference type="PANTHER" id="PTHR23335">
    <property type="entry name" value="CALMODULIN-BINDING TRANSCRIPTION ACTIVATOR CAMTA"/>
    <property type="match status" value="1"/>
</dbReference>
<feature type="region of interest" description="Disordered" evidence="3">
    <location>
        <begin position="453"/>
        <end position="477"/>
    </location>
</feature>
<feature type="region of interest" description="Disordered" evidence="3">
    <location>
        <begin position="149"/>
        <end position="190"/>
    </location>
</feature>
<keyword evidence="1 2" id="KW-0040">ANK repeat</keyword>
<dbReference type="InterPro" id="IPR013783">
    <property type="entry name" value="Ig-like_fold"/>
</dbReference>
<feature type="region of interest" description="Disordered" evidence="3">
    <location>
        <begin position="282"/>
        <end position="311"/>
    </location>
</feature>
<dbReference type="PROSITE" id="PS50297">
    <property type="entry name" value="ANK_REP_REGION"/>
    <property type="match status" value="2"/>
</dbReference>
<dbReference type="InterPro" id="IPR036770">
    <property type="entry name" value="Ankyrin_rpt-contain_sf"/>
</dbReference>